<evidence type="ECO:0000256" key="5">
    <source>
        <dbReference type="ARBA" id="ARBA00023136"/>
    </source>
</evidence>
<dbReference type="EMBL" id="KB933348">
    <property type="protein sequence ID" value="EON96415.1"/>
    <property type="molecule type" value="Genomic_DNA"/>
</dbReference>
<evidence type="ECO:0000256" key="3">
    <source>
        <dbReference type="ARBA" id="ARBA00022692"/>
    </source>
</evidence>
<feature type="transmembrane region" description="Helical" evidence="6">
    <location>
        <begin position="44"/>
        <end position="64"/>
    </location>
</feature>
<dbReference type="GO" id="GO:0005886">
    <property type="term" value="C:plasma membrane"/>
    <property type="evidence" value="ECO:0007669"/>
    <property type="project" value="TreeGrafter"/>
</dbReference>
<feature type="transmembrane region" description="Helical" evidence="6">
    <location>
        <begin position="126"/>
        <end position="146"/>
    </location>
</feature>
<sequence length="361" mass="40420">MFWVKTIFVTPMALGMVIWITVKAGGNGTFFYAPATVHGSKRAWLWLSNLTSVTGGYSTLACNIPDFSRFSRTRGAQLWQLPFIPFFKVLVGIFGIVSASASQVVFGTTYWSPLDIIAQWQSSSGGRAAAFFCSAIWLLAQISVNISGNSISFANDITTLWPKYFNIRRGVIFASLIGGWALCPWIIVASAKAFLNFMSAYAIFMAPIAAMMFTDYWLIKKRKYDVPALYDPQGIYRYQYGINWRALVAMLVTVVPLLPALAKKVTPDNVDIDQGLQNLFSFNWLYGFFLSTFIYWILNFFFPDKKTLIDHVVPGYNVTHGIDGDTESQITEHKEKDATIYDDKNHPGPMLAREIGGIAMA</sequence>
<evidence type="ECO:0000256" key="2">
    <source>
        <dbReference type="ARBA" id="ARBA00008974"/>
    </source>
</evidence>
<dbReference type="RefSeq" id="XP_007918878.1">
    <property type="nucleotide sequence ID" value="XM_007920687.1"/>
</dbReference>
<dbReference type="GO" id="GO:0015205">
    <property type="term" value="F:nucleobase transmembrane transporter activity"/>
    <property type="evidence" value="ECO:0007669"/>
    <property type="project" value="TreeGrafter"/>
</dbReference>
<accession>R8BAT5</accession>
<reference evidence="8" key="1">
    <citation type="journal article" date="2013" name="Genome Announc.">
        <title>Draft genome sequence of the ascomycete Phaeoacremonium aleophilum strain UCR-PA7, a causal agent of the esca disease complex in grapevines.</title>
        <authorList>
            <person name="Blanco-Ulate B."/>
            <person name="Rolshausen P."/>
            <person name="Cantu D."/>
        </authorList>
    </citation>
    <scope>NUCLEOTIDE SEQUENCE [LARGE SCALE GENOMIC DNA]</scope>
    <source>
        <strain evidence="8">UCR-PA7</strain>
    </source>
</reference>
<feature type="transmembrane region" description="Helical" evidence="6">
    <location>
        <begin position="282"/>
        <end position="302"/>
    </location>
</feature>
<dbReference type="PANTHER" id="PTHR30618">
    <property type="entry name" value="NCS1 FAMILY PURINE/PYRIMIDINE TRANSPORTER"/>
    <property type="match status" value="1"/>
</dbReference>
<organism evidence="7 8">
    <name type="scientific">Phaeoacremonium minimum (strain UCR-PA7)</name>
    <name type="common">Esca disease fungus</name>
    <name type="synonym">Togninia minima</name>
    <dbReference type="NCBI Taxonomy" id="1286976"/>
    <lineage>
        <taxon>Eukaryota</taxon>
        <taxon>Fungi</taxon>
        <taxon>Dikarya</taxon>
        <taxon>Ascomycota</taxon>
        <taxon>Pezizomycotina</taxon>
        <taxon>Sordariomycetes</taxon>
        <taxon>Sordariomycetidae</taxon>
        <taxon>Togniniales</taxon>
        <taxon>Togniniaceae</taxon>
        <taxon>Phaeoacremonium</taxon>
    </lineage>
</organism>
<keyword evidence="5 6" id="KW-0472">Membrane</keyword>
<name>R8BAT5_PHAM7</name>
<dbReference type="Proteomes" id="UP000014074">
    <property type="component" value="Unassembled WGS sequence"/>
</dbReference>
<keyword evidence="3 6" id="KW-0812">Transmembrane</keyword>
<dbReference type="Gene3D" id="1.10.4160.10">
    <property type="entry name" value="Hydantoin permease"/>
    <property type="match status" value="1"/>
</dbReference>
<dbReference type="GeneID" id="19328995"/>
<protein>
    <submittedName>
        <fullName evidence="7">Putative ncs1 allantoate transporter protein</fullName>
    </submittedName>
</protein>
<gene>
    <name evidence="7" type="ORF">UCRPA7_8168</name>
</gene>
<dbReference type="OrthoDB" id="2018619at2759"/>
<keyword evidence="4 6" id="KW-1133">Transmembrane helix</keyword>
<dbReference type="eggNOG" id="KOG2466">
    <property type="taxonomic scope" value="Eukaryota"/>
</dbReference>
<feature type="transmembrane region" description="Helical" evidence="6">
    <location>
        <begin position="167"/>
        <end position="187"/>
    </location>
</feature>
<evidence type="ECO:0000313" key="8">
    <source>
        <dbReference type="Proteomes" id="UP000014074"/>
    </source>
</evidence>
<dbReference type="HOGENOM" id="CLU_021555_5_4_1"/>
<comment type="similarity">
    <text evidence="2">Belongs to the purine-cytosine permease (2.A.39) family.</text>
</comment>
<dbReference type="Pfam" id="PF02133">
    <property type="entry name" value="Transp_cyt_pur"/>
    <property type="match status" value="1"/>
</dbReference>
<evidence type="ECO:0000256" key="4">
    <source>
        <dbReference type="ARBA" id="ARBA00022989"/>
    </source>
</evidence>
<dbReference type="PANTHER" id="PTHR30618:SF0">
    <property type="entry name" value="PURINE-URACIL PERMEASE NCS1"/>
    <property type="match status" value="1"/>
</dbReference>
<dbReference type="AlphaFoldDB" id="R8BAT5"/>
<evidence type="ECO:0000313" key="7">
    <source>
        <dbReference type="EMBL" id="EON96415.1"/>
    </source>
</evidence>
<feature type="transmembrane region" description="Helical" evidence="6">
    <location>
        <begin position="242"/>
        <end position="262"/>
    </location>
</feature>
<feature type="transmembrane region" description="Helical" evidence="6">
    <location>
        <begin position="193"/>
        <end position="213"/>
    </location>
</feature>
<dbReference type="InterPro" id="IPR001248">
    <property type="entry name" value="Pur-cyt_permease"/>
</dbReference>
<comment type="subcellular location">
    <subcellularLocation>
        <location evidence="1">Membrane</location>
        <topology evidence="1">Multi-pass membrane protein</topology>
    </subcellularLocation>
</comment>
<feature type="transmembrane region" description="Helical" evidence="6">
    <location>
        <begin position="7"/>
        <end position="24"/>
    </location>
</feature>
<dbReference type="InterPro" id="IPR045225">
    <property type="entry name" value="Uracil/uridine/allantoin_perm"/>
</dbReference>
<evidence type="ECO:0000256" key="1">
    <source>
        <dbReference type="ARBA" id="ARBA00004141"/>
    </source>
</evidence>
<evidence type="ECO:0000256" key="6">
    <source>
        <dbReference type="SAM" id="Phobius"/>
    </source>
</evidence>
<dbReference type="KEGG" id="tmn:UCRPA7_8168"/>
<feature type="transmembrane region" description="Helical" evidence="6">
    <location>
        <begin position="85"/>
        <end position="106"/>
    </location>
</feature>
<proteinExistence type="inferred from homology"/>
<keyword evidence="8" id="KW-1185">Reference proteome</keyword>